<gene>
    <name evidence="1" type="ORF">STEHIDRAFT_33401</name>
</gene>
<evidence type="ECO:0000313" key="2">
    <source>
        <dbReference type="Proteomes" id="UP000053927"/>
    </source>
</evidence>
<dbReference type="KEGG" id="shs:STEHIDRAFT_33401"/>
<dbReference type="RefSeq" id="XP_007311895.1">
    <property type="nucleotide sequence ID" value="XM_007311833.1"/>
</dbReference>
<proteinExistence type="predicted"/>
<accession>R7RW70</accession>
<feature type="non-terminal residue" evidence="1">
    <location>
        <position position="54"/>
    </location>
</feature>
<dbReference type="CDD" id="cd00303">
    <property type="entry name" value="retropepsin_like"/>
    <property type="match status" value="1"/>
</dbReference>
<evidence type="ECO:0000313" key="1">
    <source>
        <dbReference type="EMBL" id="EIM79008.1"/>
    </source>
</evidence>
<organism evidence="1 2">
    <name type="scientific">Stereum hirsutum (strain FP-91666)</name>
    <name type="common">White-rot fungus</name>
    <dbReference type="NCBI Taxonomy" id="721885"/>
    <lineage>
        <taxon>Eukaryota</taxon>
        <taxon>Fungi</taxon>
        <taxon>Dikarya</taxon>
        <taxon>Basidiomycota</taxon>
        <taxon>Agaricomycotina</taxon>
        <taxon>Agaricomycetes</taxon>
        <taxon>Russulales</taxon>
        <taxon>Stereaceae</taxon>
        <taxon>Stereum</taxon>
    </lineage>
</organism>
<dbReference type="GeneID" id="18804478"/>
<dbReference type="Gene3D" id="2.40.70.10">
    <property type="entry name" value="Acid Proteases"/>
    <property type="match status" value="1"/>
</dbReference>
<dbReference type="EMBL" id="JH687452">
    <property type="protein sequence ID" value="EIM79008.1"/>
    <property type="molecule type" value="Genomic_DNA"/>
</dbReference>
<dbReference type="Proteomes" id="UP000053927">
    <property type="component" value="Unassembled WGS sequence"/>
</dbReference>
<name>R7RW70_STEHR</name>
<sequence length="54" mass="6242">MRFPIYINGGNKDVETKALIDSGATGLFIHWNFVKKHRIPTKTYAKPRIIRNVD</sequence>
<keyword evidence="2" id="KW-1185">Reference proteome</keyword>
<evidence type="ECO:0008006" key="3">
    <source>
        <dbReference type="Google" id="ProtNLM"/>
    </source>
</evidence>
<reference evidence="2" key="1">
    <citation type="journal article" date="2012" name="Science">
        <title>The Paleozoic origin of enzymatic lignin decomposition reconstructed from 31 fungal genomes.</title>
        <authorList>
            <person name="Floudas D."/>
            <person name="Binder M."/>
            <person name="Riley R."/>
            <person name="Barry K."/>
            <person name="Blanchette R.A."/>
            <person name="Henrissat B."/>
            <person name="Martinez A.T."/>
            <person name="Otillar R."/>
            <person name="Spatafora J.W."/>
            <person name="Yadav J.S."/>
            <person name="Aerts A."/>
            <person name="Benoit I."/>
            <person name="Boyd A."/>
            <person name="Carlson A."/>
            <person name="Copeland A."/>
            <person name="Coutinho P.M."/>
            <person name="de Vries R.P."/>
            <person name="Ferreira P."/>
            <person name="Findley K."/>
            <person name="Foster B."/>
            <person name="Gaskell J."/>
            <person name="Glotzer D."/>
            <person name="Gorecki P."/>
            <person name="Heitman J."/>
            <person name="Hesse C."/>
            <person name="Hori C."/>
            <person name="Igarashi K."/>
            <person name="Jurgens J.A."/>
            <person name="Kallen N."/>
            <person name="Kersten P."/>
            <person name="Kohler A."/>
            <person name="Kuees U."/>
            <person name="Kumar T.K.A."/>
            <person name="Kuo A."/>
            <person name="LaButti K."/>
            <person name="Larrondo L.F."/>
            <person name="Lindquist E."/>
            <person name="Ling A."/>
            <person name="Lombard V."/>
            <person name="Lucas S."/>
            <person name="Lundell T."/>
            <person name="Martin R."/>
            <person name="McLaughlin D.J."/>
            <person name="Morgenstern I."/>
            <person name="Morin E."/>
            <person name="Murat C."/>
            <person name="Nagy L.G."/>
            <person name="Nolan M."/>
            <person name="Ohm R.A."/>
            <person name="Patyshakuliyeva A."/>
            <person name="Rokas A."/>
            <person name="Ruiz-Duenas F.J."/>
            <person name="Sabat G."/>
            <person name="Salamov A."/>
            <person name="Samejima M."/>
            <person name="Schmutz J."/>
            <person name="Slot J.C."/>
            <person name="St John F."/>
            <person name="Stenlid J."/>
            <person name="Sun H."/>
            <person name="Sun S."/>
            <person name="Syed K."/>
            <person name="Tsang A."/>
            <person name="Wiebenga A."/>
            <person name="Young D."/>
            <person name="Pisabarro A."/>
            <person name="Eastwood D.C."/>
            <person name="Martin F."/>
            <person name="Cullen D."/>
            <person name="Grigoriev I.V."/>
            <person name="Hibbett D.S."/>
        </authorList>
    </citation>
    <scope>NUCLEOTIDE SEQUENCE [LARGE SCALE GENOMIC DNA]</scope>
    <source>
        <strain evidence="2">FP-91666</strain>
    </source>
</reference>
<dbReference type="InterPro" id="IPR021109">
    <property type="entry name" value="Peptidase_aspartic_dom_sf"/>
</dbReference>
<dbReference type="AlphaFoldDB" id="R7RW70"/>
<protein>
    <recommendedName>
        <fullName evidence="3">Peptidase A2 domain-containing protein</fullName>
    </recommendedName>
</protein>
<dbReference type="OrthoDB" id="3257486at2759"/>